<comment type="caution">
    <text evidence="2">The sequence shown here is derived from an EMBL/GenBank/DDBJ whole genome shotgun (WGS) entry which is preliminary data.</text>
</comment>
<organism evidence="2 3">
    <name type="scientific">Colletotrichum navitas</name>
    <dbReference type="NCBI Taxonomy" id="681940"/>
    <lineage>
        <taxon>Eukaryota</taxon>
        <taxon>Fungi</taxon>
        <taxon>Dikarya</taxon>
        <taxon>Ascomycota</taxon>
        <taxon>Pezizomycotina</taxon>
        <taxon>Sordariomycetes</taxon>
        <taxon>Hypocreomycetidae</taxon>
        <taxon>Glomerellales</taxon>
        <taxon>Glomerellaceae</taxon>
        <taxon>Colletotrichum</taxon>
        <taxon>Colletotrichum graminicola species complex</taxon>
    </lineage>
</organism>
<dbReference type="GeneID" id="85442436"/>
<dbReference type="EMBL" id="JAHLJV010000044">
    <property type="protein sequence ID" value="KAK1585456.1"/>
    <property type="molecule type" value="Genomic_DNA"/>
</dbReference>
<gene>
    <name evidence="2" type="ORF">LY79DRAFT_558623</name>
</gene>
<evidence type="ECO:0000313" key="3">
    <source>
        <dbReference type="Proteomes" id="UP001230504"/>
    </source>
</evidence>
<feature type="region of interest" description="Disordered" evidence="1">
    <location>
        <begin position="77"/>
        <end position="130"/>
    </location>
</feature>
<reference evidence="2" key="1">
    <citation type="submission" date="2021-06" db="EMBL/GenBank/DDBJ databases">
        <title>Comparative genomics, transcriptomics and evolutionary studies reveal genomic signatures of adaptation to plant cell wall in hemibiotrophic fungi.</title>
        <authorList>
            <consortium name="DOE Joint Genome Institute"/>
            <person name="Baroncelli R."/>
            <person name="Diaz J.F."/>
            <person name="Benocci T."/>
            <person name="Peng M."/>
            <person name="Battaglia E."/>
            <person name="Haridas S."/>
            <person name="Andreopoulos W."/>
            <person name="Labutti K."/>
            <person name="Pangilinan J."/>
            <person name="Floch G.L."/>
            <person name="Makela M.R."/>
            <person name="Henrissat B."/>
            <person name="Grigoriev I.V."/>
            <person name="Crouch J.A."/>
            <person name="De Vries R.P."/>
            <person name="Sukno S.A."/>
            <person name="Thon M.R."/>
        </authorList>
    </citation>
    <scope>NUCLEOTIDE SEQUENCE</scope>
    <source>
        <strain evidence="2">CBS 125086</strain>
    </source>
</reference>
<accession>A0AAD8V1L0</accession>
<sequence length="227" mass="25149">MRSSSLILQKRRYAKDKNSKPFDPDPTAIFVATTRSEPTVGRSLSPVRDHTEKCLASHSPQGAKQLVAGPRIAVPVRRSSLGRRISKLPRRPRKRQRGNVGRRKWGRHSPKALSKPSRPASSGRCSVPTQASLRSTGLSAIGMAFVKAKPSDFHHITMYNTTPGALQHNDRQGKQRNLTALHCEVDIPLDNHAKSIYQSNRLRLPFSVQLCTSSTHDLAAPKDTDQP</sequence>
<feature type="compositionally biased region" description="Basic residues" evidence="1">
    <location>
        <begin position="80"/>
        <end position="110"/>
    </location>
</feature>
<feature type="compositionally biased region" description="Polar residues" evidence="1">
    <location>
        <begin position="119"/>
        <end position="130"/>
    </location>
</feature>
<name>A0AAD8V1L0_9PEZI</name>
<proteinExistence type="predicted"/>
<feature type="region of interest" description="Disordered" evidence="1">
    <location>
        <begin position="1"/>
        <end position="27"/>
    </location>
</feature>
<dbReference type="Proteomes" id="UP001230504">
    <property type="component" value="Unassembled WGS sequence"/>
</dbReference>
<protein>
    <submittedName>
        <fullName evidence="2">Uncharacterized protein</fullName>
    </submittedName>
</protein>
<evidence type="ECO:0000313" key="2">
    <source>
        <dbReference type="EMBL" id="KAK1585456.1"/>
    </source>
</evidence>
<keyword evidence="3" id="KW-1185">Reference proteome</keyword>
<dbReference type="RefSeq" id="XP_060412480.1">
    <property type="nucleotide sequence ID" value="XM_060558196.1"/>
</dbReference>
<evidence type="ECO:0000256" key="1">
    <source>
        <dbReference type="SAM" id="MobiDB-lite"/>
    </source>
</evidence>
<dbReference type="AlphaFoldDB" id="A0AAD8V1L0"/>